<dbReference type="Proteomes" id="UP000823388">
    <property type="component" value="Chromosome 2K"/>
</dbReference>
<name>A0A8T0W793_PANVG</name>
<comment type="caution">
    <text evidence="2">The sequence shown here is derived from an EMBL/GenBank/DDBJ whole genome shotgun (WGS) entry which is preliminary data.</text>
</comment>
<accession>A0A8T0W793</accession>
<evidence type="ECO:0000313" key="3">
    <source>
        <dbReference type="Proteomes" id="UP000823388"/>
    </source>
</evidence>
<sequence>MFIEDPLDIKPTVAFEEGTVFIFSSCLCITDGAGAFCRHLPLSTEKKASTSTPHYILPEQHLKGGSDAKCAVVVRPSWSRFSPGQHTGEKRGGGASDAFKKIYGARGRRHHWPTSGPQAFACTLHSLHSRGNCQGVVPELKSAATTQPGKGSTKHNGWPGAGTGRRRPGARLARHPTGRGQRGGKAAHTNPPPPGGGWRAHDGSAPRLGWRVHERKGGTMGTQATTARAAATATGGPQAPEASKGVERGSPSATAERGASRPDPARGAQIRRGDGRIWPLATGGDHWRRGTRSSRFGGWAERGEEERGRQRRLQPSCRPPPTERLRAAVQCRPPPPSLLEGDAREGGEGGGGVGH</sequence>
<organism evidence="2 3">
    <name type="scientific">Panicum virgatum</name>
    <name type="common">Blackwell switchgrass</name>
    <dbReference type="NCBI Taxonomy" id="38727"/>
    <lineage>
        <taxon>Eukaryota</taxon>
        <taxon>Viridiplantae</taxon>
        <taxon>Streptophyta</taxon>
        <taxon>Embryophyta</taxon>
        <taxon>Tracheophyta</taxon>
        <taxon>Spermatophyta</taxon>
        <taxon>Magnoliopsida</taxon>
        <taxon>Liliopsida</taxon>
        <taxon>Poales</taxon>
        <taxon>Poaceae</taxon>
        <taxon>PACMAD clade</taxon>
        <taxon>Panicoideae</taxon>
        <taxon>Panicodae</taxon>
        <taxon>Paniceae</taxon>
        <taxon>Panicinae</taxon>
        <taxon>Panicum</taxon>
        <taxon>Panicum sect. Hiantes</taxon>
    </lineage>
</organism>
<evidence type="ECO:0000256" key="1">
    <source>
        <dbReference type="SAM" id="MobiDB-lite"/>
    </source>
</evidence>
<feature type="compositionally biased region" description="Low complexity" evidence="1">
    <location>
        <begin position="221"/>
        <end position="236"/>
    </location>
</feature>
<proteinExistence type="predicted"/>
<evidence type="ECO:0000313" key="2">
    <source>
        <dbReference type="EMBL" id="KAG2642497.1"/>
    </source>
</evidence>
<keyword evidence="3" id="KW-1185">Reference proteome</keyword>
<feature type="region of interest" description="Disordered" evidence="1">
    <location>
        <begin position="143"/>
        <end position="205"/>
    </location>
</feature>
<feature type="compositionally biased region" description="Basic residues" evidence="1">
    <location>
        <begin position="164"/>
        <end position="177"/>
    </location>
</feature>
<reference evidence="2 3" key="1">
    <citation type="submission" date="2020-05" db="EMBL/GenBank/DDBJ databases">
        <title>WGS assembly of Panicum virgatum.</title>
        <authorList>
            <person name="Lovell J.T."/>
            <person name="Jenkins J."/>
            <person name="Shu S."/>
            <person name="Juenger T.E."/>
            <person name="Schmutz J."/>
        </authorList>
    </citation>
    <scope>NUCLEOTIDE SEQUENCE [LARGE SCALE GENOMIC DNA]</scope>
    <source>
        <strain evidence="3">cv. AP13</strain>
    </source>
</reference>
<dbReference type="AlphaFoldDB" id="A0A8T0W793"/>
<feature type="region of interest" description="Disordered" evidence="1">
    <location>
        <begin position="217"/>
        <end position="355"/>
    </location>
</feature>
<dbReference type="EMBL" id="CM029039">
    <property type="protein sequence ID" value="KAG2642497.1"/>
    <property type="molecule type" value="Genomic_DNA"/>
</dbReference>
<protein>
    <submittedName>
        <fullName evidence="2">Uncharacterized protein</fullName>
    </submittedName>
</protein>
<gene>
    <name evidence="2" type="ORF">PVAP13_2KG273201</name>
</gene>